<dbReference type="InterPro" id="IPR044851">
    <property type="entry name" value="Wax_synthase"/>
</dbReference>
<dbReference type="EMBL" id="LK023324">
    <property type="protein sequence ID" value="CDS07765.1"/>
    <property type="molecule type" value="Genomic_DNA"/>
</dbReference>
<dbReference type="GO" id="GO:0006629">
    <property type="term" value="P:lipid metabolic process"/>
    <property type="evidence" value="ECO:0007669"/>
    <property type="project" value="InterPro"/>
</dbReference>
<sequence length="399" mass="45986">MDLTMLLQAGDARIGVPFWAIPILYSAPIALMALVVSSNVLSTPAKQCLSIPLLASEILVPIAFTANNAVIDLTCSVVGYNAFIRFFDFFWISPILYGKPAYADMDYLHTELWSSMRKFPKKKEEKPKEYVKDKKFYHILIRLFYHAAICDIFGAWYATFSGRDAMALSAERPVLFFFFLCIAVFVLNSAFNAIGCGLQLFYCIYYEGGSYSSEQWRPLMMDPIISTSLDELWSVRWHQLLRTSWVAFGFRPMRFITQRALAKTVKNPLPIALMMGAIAVFAVSGLMHEYIIYCNVGWTVYRQFFAGQQFFFFFIHGIGMASERILKQVTRGMKFPRILARIVSHAWVFAWAYYTFPYFLDGFAYWHIWKDNPFEFVQPYVIDFLRAIPQARALCGSLL</sequence>
<dbReference type="GO" id="GO:0008374">
    <property type="term" value="F:O-acyltransferase activity"/>
    <property type="evidence" value="ECO:0007669"/>
    <property type="project" value="InterPro"/>
</dbReference>
<dbReference type="OrthoDB" id="1077582at2759"/>
<keyword evidence="6 8" id="KW-1133">Transmembrane helix</keyword>
<comment type="similarity">
    <text evidence="3">Belongs to the wax synthase family.</text>
</comment>
<feature type="transmembrane region" description="Helical" evidence="8">
    <location>
        <begin position="16"/>
        <end position="36"/>
    </location>
</feature>
<evidence type="ECO:0000256" key="2">
    <source>
        <dbReference type="ARBA" id="ARBA00005179"/>
    </source>
</evidence>
<evidence type="ECO:0000259" key="9">
    <source>
        <dbReference type="Pfam" id="PF13813"/>
    </source>
</evidence>
<reference evidence="10" key="1">
    <citation type="journal article" date="2014" name="Genome Announc.">
        <title>De novo whole-genome sequence and genome annotation of Lichtheimia ramosa.</title>
        <authorList>
            <person name="Linde J."/>
            <person name="Schwartze V."/>
            <person name="Binder U."/>
            <person name="Lass-Florl C."/>
            <person name="Voigt K."/>
            <person name="Horn F."/>
        </authorList>
    </citation>
    <scope>NUCLEOTIDE SEQUENCE</scope>
    <source>
        <strain evidence="10">JMRC FSU:6197</strain>
    </source>
</reference>
<feature type="transmembrane region" description="Helical" evidence="8">
    <location>
        <begin position="136"/>
        <end position="157"/>
    </location>
</feature>
<name>A0A077WK40_9FUNG</name>
<feature type="transmembrane region" description="Helical" evidence="8">
    <location>
        <begin position="269"/>
        <end position="293"/>
    </location>
</feature>
<proteinExistence type="inferred from homology"/>
<keyword evidence="7 8" id="KW-0472">Membrane</keyword>
<keyword evidence="4" id="KW-0808">Transferase</keyword>
<organism evidence="10">
    <name type="scientific">Lichtheimia ramosa</name>
    <dbReference type="NCBI Taxonomy" id="688394"/>
    <lineage>
        <taxon>Eukaryota</taxon>
        <taxon>Fungi</taxon>
        <taxon>Fungi incertae sedis</taxon>
        <taxon>Mucoromycota</taxon>
        <taxon>Mucoromycotina</taxon>
        <taxon>Mucoromycetes</taxon>
        <taxon>Mucorales</taxon>
        <taxon>Lichtheimiaceae</taxon>
        <taxon>Lichtheimia</taxon>
    </lineage>
</organism>
<evidence type="ECO:0000256" key="8">
    <source>
        <dbReference type="SAM" id="Phobius"/>
    </source>
</evidence>
<gene>
    <name evidence="10" type="ORF">LRAMOSA01714</name>
</gene>
<evidence type="ECO:0000256" key="6">
    <source>
        <dbReference type="ARBA" id="ARBA00022989"/>
    </source>
</evidence>
<evidence type="ECO:0000256" key="5">
    <source>
        <dbReference type="ARBA" id="ARBA00022692"/>
    </source>
</evidence>
<comment type="pathway">
    <text evidence="2">Secondary metabolite biosynthesis.</text>
</comment>
<evidence type="ECO:0000256" key="7">
    <source>
        <dbReference type="ARBA" id="ARBA00023136"/>
    </source>
</evidence>
<evidence type="ECO:0000256" key="1">
    <source>
        <dbReference type="ARBA" id="ARBA00004141"/>
    </source>
</evidence>
<evidence type="ECO:0000313" key="10">
    <source>
        <dbReference type="EMBL" id="CDS07765.1"/>
    </source>
</evidence>
<evidence type="ECO:0000256" key="3">
    <source>
        <dbReference type="ARBA" id="ARBA00007282"/>
    </source>
</evidence>
<dbReference type="GO" id="GO:0016020">
    <property type="term" value="C:membrane"/>
    <property type="evidence" value="ECO:0007669"/>
    <property type="project" value="UniProtKB-SubCell"/>
</dbReference>
<comment type="subcellular location">
    <subcellularLocation>
        <location evidence="1">Membrane</location>
        <topology evidence="1">Multi-pass membrane protein</topology>
    </subcellularLocation>
</comment>
<feature type="transmembrane region" description="Helical" evidence="8">
    <location>
        <begin position="305"/>
        <end position="326"/>
    </location>
</feature>
<dbReference type="PANTHER" id="PTHR31595:SF57">
    <property type="entry name" value="OS04G0481900 PROTEIN"/>
    <property type="match status" value="1"/>
</dbReference>
<dbReference type="AlphaFoldDB" id="A0A077WK40"/>
<dbReference type="Pfam" id="PF13813">
    <property type="entry name" value="MBOAT_2"/>
    <property type="match status" value="1"/>
</dbReference>
<evidence type="ECO:0000256" key="4">
    <source>
        <dbReference type="ARBA" id="ARBA00022679"/>
    </source>
</evidence>
<feature type="domain" description="Wax synthase" evidence="9">
    <location>
        <begin position="216"/>
        <end position="297"/>
    </location>
</feature>
<accession>A0A077WK40</accession>
<protein>
    <recommendedName>
        <fullName evidence="9">Wax synthase domain-containing protein</fullName>
    </recommendedName>
</protein>
<dbReference type="PANTHER" id="PTHR31595">
    <property type="entry name" value="LONG-CHAIN-ALCOHOL O-FATTY-ACYLTRANSFERASE 3-RELATED"/>
    <property type="match status" value="1"/>
</dbReference>
<dbReference type="InterPro" id="IPR032805">
    <property type="entry name" value="Wax_synthase_dom"/>
</dbReference>
<keyword evidence="5 8" id="KW-0812">Transmembrane</keyword>
<feature type="transmembrane region" description="Helical" evidence="8">
    <location>
        <begin position="177"/>
        <end position="205"/>
    </location>
</feature>